<dbReference type="Proteomes" id="UP000008680">
    <property type="component" value="Chromosome"/>
</dbReference>
<keyword evidence="1" id="KW-0812">Transmembrane</keyword>
<gene>
    <name evidence="2" type="ordered locus">mru_0831</name>
</gene>
<organism evidence="2 3">
    <name type="scientific">Methanobrevibacter ruminantium (strain ATCC 35063 / DSM 1093 / JCM 13430 / OCM 146 / M1)</name>
    <name type="common">Methanobacterium ruminantium</name>
    <dbReference type="NCBI Taxonomy" id="634498"/>
    <lineage>
        <taxon>Archaea</taxon>
        <taxon>Methanobacteriati</taxon>
        <taxon>Methanobacteriota</taxon>
        <taxon>Methanomada group</taxon>
        <taxon>Methanobacteria</taxon>
        <taxon>Methanobacteriales</taxon>
        <taxon>Methanobacteriaceae</taxon>
        <taxon>Methanobrevibacter</taxon>
    </lineage>
</organism>
<sequence length="67" mass="7562">MKETLIKEFKDLKEETGQASVELILLIGSILVITIICGTYVFNVNSKINGQFNQTMTKARLFLLNKV</sequence>
<keyword evidence="1" id="KW-1133">Transmembrane helix</keyword>
<keyword evidence="1" id="KW-0472">Membrane</keyword>
<dbReference type="HOGENOM" id="CLU_204987_0_0_2"/>
<dbReference type="PATRIC" id="fig|634498.28.peg.832"/>
<proteinExistence type="predicted"/>
<dbReference type="EMBL" id="CP001719">
    <property type="protein sequence ID" value="ADC46682.1"/>
    <property type="molecule type" value="Genomic_DNA"/>
</dbReference>
<name>D3E2C1_METRM</name>
<reference evidence="2 3" key="1">
    <citation type="journal article" date="2010" name="PLoS ONE">
        <title>The genome sequence of the rumen methanogen Methanobrevibacter ruminantium reveals new possibilities for controlling ruminant methane emissions.</title>
        <authorList>
            <person name="Leahy S.C."/>
            <person name="Kelly W.J."/>
            <person name="Altermann E."/>
            <person name="Ronimus R.S."/>
            <person name="Yeoman C.J."/>
            <person name="Pacheco D.M."/>
            <person name="Li D."/>
            <person name="Kong Z."/>
            <person name="McTavish S."/>
            <person name="Sang C."/>
            <person name="Lambie S.C."/>
            <person name="Janssen P.H."/>
            <person name="Dey D."/>
            <person name="Attwood G.T."/>
        </authorList>
    </citation>
    <scope>NUCLEOTIDE SEQUENCE [LARGE SCALE GENOMIC DNA]</scope>
    <source>
        <strain evidence="3">ATCC 35063 / DSM 1093 / JCM 13430 / OCM 146 / M1</strain>
    </source>
</reference>
<dbReference type="KEGG" id="mru:mru_0831"/>
<keyword evidence="3" id="KW-1185">Reference proteome</keyword>
<dbReference type="AlphaFoldDB" id="D3E2C1"/>
<dbReference type="eggNOG" id="arCOG10841">
    <property type="taxonomic scope" value="Archaea"/>
</dbReference>
<evidence type="ECO:0000313" key="3">
    <source>
        <dbReference type="Proteomes" id="UP000008680"/>
    </source>
</evidence>
<evidence type="ECO:0000313" key="2">
    <source>
        <dbReference type="EMBL" id="ADC46682.1"/>
    </source>
</evidence>
<evidence type="ECO:0000256" key="1">
    <source>
        <dbReference type="SAM" id="Phobius"/>
    </source>
</evidence>
<feature type="transmembrane region" description="Helical" evidence="1">
    <location>
        <begin position="21"/>
        <end position="42"/>
    </location>
</feature>
<evidence type="ECO:0008006" key="4">
    <source>
        <dbReference type="Google" id="ProtNLM"/>
    </source>
</evidence>
<accession>D3E2C1</accession>
<protein>
    <recommendedName>
        <fullName evidence="4">Class III signal peptide</fullName>
    </recommendedName>
</protein>